<dbReference type="OMA" id="CIFRDWH"/>
<evidence type="ECO:0000256" key="4">
    <source>
        <dbReference type="ARBA" id="ARBA00022679"/>
    </source>
</evidence>
<feature type="transmembrane region" description="Helical" evidence="13">
    <location>
        <begin position="82"/>
        <end position="100"/>
    </location>
</feature>
<keyword evidence="5 13" id="KW-0812">Transmembrane</keyword>
<keyword evidence="15" id="KW-1185">Reference proteome</keyword>
<dbReference type="InterPro" id="IPR004277">
    <property type="entry name" value="PSS"/>
</dbReference>
<evidence type="ECO:0000256" key="3">
    <source>
        <dbReference type="ARBA" id="ARBA00022516"/>
    </source>
</evidence>
<comment type="pathway">
    <text evidence="12">Phospholipid metabolism.</text>
</comment>
<gene>
    <name evidence="14" type="ORF">Pmar_PMAR001361</name>
</gene>
<protein>
    <submittedName>
        <fullName evidence="14">Phosphatidylserine synthase, putative</fullName>
    </submittedName>
</protein>
<dbReference type="PANTHER" id="PTHR15362:SF7">
    <property type="entry name" value="PHOSPHATIDYLSERINE SYNTHASE 2"/>
    <property type="match status" value="1"/>
</dbReference>
<feature type="transmembrane region" description="Helical" evidence="13">
    <location>
        <begin position="321"/>
        <end position="342"/>
    </location>
</feature>
<evidence type="ECO:0000256" key="13">
    <source>
        <dbReference type="SAM" id="Phobius"/>
    </source>
</evidence>
<comment type="pathway">
    <text evidence="2">Lipid metabolism.</text>
</comment>
<keyword evidence="3" id="KW-0444">Lipid biosynthesis</keyword>
<keyword evidence="4" id="KW-0808">Transferase</keyword>
<dbReference type="GO" id="GO:0106245">
    <property type="term" value="F:L-serine-phosphatidylethanolamine phosphatidyltransferase activity"/>
    <property type="evidence" value="ECO:0007669"/>
    <property type="project" value="InterPro"/>
</dbReference>
<dbReference type="EMBL" id="GG673606">
    <property type="protein sequence ID" value="EER15312.1"/>
    <property type="molecule type" value="Genomic_DNA"/>
</dbReference>
<feature type="transmembrane region" description="Helical" evidence="13">
    <location>
        <begin position="7"/>
        <end position="29"/>
    </location>
</feature>
<evidence type="ECO:0000256" key="12">
    <source>
        <dbReference type="ARBA" id="ARBA00025707"/>
    </source>
</evidence>
<feature type="transmembrane region" description="Helical" evidence="13">
    <location>
        <begin position="283"/>
        <end position="301"/>
    </location>
</feature>
<evidence type="ECO:0000256" key="1">
    <source>
        <dbReference type="ARBA" id="ARBA00004477"/>
    </source>
</evidence>
<dbReference type="InParanoid" id="C5KJH8"/>
<accession>C5KJH8</accession>
<keyword evidence="10" id="KW-0594">Phospholipid biosynthesis</keyword>
<keyword evidence="11" id="KW-1208">Phospholipid metabolism</keyword>
<keyword evidence="7 13" id="KW-1133">Transmembrane helix</keyword>
<keyword evidence="8" id="KW-0443">Lipid metabolism</keyword>
<organism evidence="15">
    <name type="scientific">Perkinsus marinus (strain ATCC 50983 / TXsc)</name>
    <dbReference type="NCBI Taxonomy" id="423536"/>
    <lineage>
        <taxon>Eukaryota</taxon>
        <taxon>Sar</taxon>
        <taxon>Alveolata</taxon>
        <taxon>Perkinsozoa</taxon>
        <taxon>Perkinsea</taxon>
        <taxon>Perkinsida</taxon>
        <taxon>Perkinsidae</taxon>
        <taxon>Perkinsus</taxon>
    </lineage>
</organism>
<evidence type="ECO:0000313" key="15">
    <source>
        <dbReference type="Proteomes" id="UP000007800"/>
    </source>
</evidence>
<dbReference type="PANTHER" id="PTHR15362">
    <property type="entry name" value="PHOSPHATIDYLINOSITOL SYNTHASE"/>
    <property type="match status" value="1"/>
</dbReference>
<dbReference type="RefSeq" id="XP_002783516.1">
    <property type="nucleotide sequence ID" value="XM_002783470.1"/>
</dbReference>
<comment type="subcellular location">
    <subcellularLocation>
        <location evidence="1">Endoplasmic reticulum membrane</location>
        <topology evidence="1">Multi-pass membrane protein</topology>
    </subcellularLocation>
</comment>
<evidence type="ECO:0000256" key="6">
    <source>
        <dbReference type="ARBA" id="ARBA00022824"/>
    </source>
</evidence>
<dbReference type="GO" id="GO:0005789">
    <property type="term" value="C:endoplasmic reticulum membrane"/>
    <property type="evidence" value="ECO:0007669"/>
    <property type="project" value="UniProtKB-SubCell"/>
</dbReference>
<evidence type="ECO:0000256" key="10">
    <source>
        <dbReference type="ARBA" id="ARBA00023209"/>
    </source>
</evidence>
<evidence type="ECO:0000256" key="2">
    <source>
        <dbReference type="ARBA" id="ARBA00005189"/>
    </source>
</evidence>
<evidence type="ECO:0000256" key="8">
    <source>
        <dbReference type="ARBA" id="ARBA00023098"/>
    </source>
</evidence>
<name>C5KJH8_PERM5</name>
<dbReference type="GeneID" id="9046041"/>
<keyword evidence="6" id="KW-0256">Endoplasmic reticulum</keyword>
<evidence type="ECO:0000256" key="5">
    <source>
        <dbReference type="ARBA" id="ARBA00022692"/>
    </source>
</evidence>
<evidence type="ECO:0000256" key="7">
    <source>
        <dbReference type="ARBA" id="ARBA00022989"/>
    </source>
</evidence>
<evidence type="ECO:0000256" key="11">
    <source>
        <dbReference type="ARBA" id="ARBA00023264"/>
    </source>
</evidence>
<evidence type="ECO:0000256" key="9">
    <source>
        <dbReference type="ARBA" id="ARBA00023136"/>
    </source>
</evidence>
<dbReference type="GO" id="GO:0006659">
    <property type="term" value="P:phosphatidylserine biosynthetic process"/>
    <property type="evidence" value="ECO:0007669"/>
    <property type="project" value="InterPro"/>
</dbReference>
<reference evidence="14 15" key="1">
    <citation type="submission" date="2008-07" db="EMBL/GenBank/DDBJ databases">
        <authorList>
            <person name="El-Sayed N."/>
            <person name="Caler E."/>
            <person name="Inman J."/>
            <person name="Amedeo P."/>
            <person name="Hass B."/>
            <person name="Wortman J."/>
        </authorList>
    </citation>
    <scope>NUCLEOTIDE SEQUENCE [LARGE SCALE GENOMIC DNA]</scope>
    <source>
        <strain evidence="15">ATCC 50983 / TXsc</strain>
    </source>
</reference>
<dbReference type="Proteomes" id="UP000007800">
    <property type="component" value="Unassembled WGS sequence"/>
</dbReference>
<sequence>MVRPHPAVWRAIHGIVLVYMIILVSLLVVPPRLGIQAVHMLFPELHGGPQAVLTNIIDVEPASHDSLLSFDHLQCGLTVGHVIRSMSSIWFAAHVVGYWAKMCIFRDWHMCWTYSFAFEFAELGLVWLVPEFQECWWDSLLMDVFGANFIGMCLGRLTLYHLECRAYVWNLHDPENSPKHGRQLGRKFKRVMLQFTPYSWSRYDWPLDASHWSLTLWLIELALLTQCFVLEINSFFLIHAFALRPSHIFSPVRQLVLALHGAQAVPEWYEYIKGHTRRIGHNVWLLSCVTVLESIVCLRYGKATHPFFTHRTAPPRGDFIAWVIQAAFFSVTLLWLALYLALYKARPLVDLPLWLKGLSYEAVEDDNTKYK</sequence>
<dbReference type="AlphaFoldDB" id="C5KJH8"/>
<proteinExistence type="predicted"/>
<evidence type="ECO:0000313" key="14">
    <source>
        <dbReference type="EMBL" id="EER15312.1"/>
    </source>
</evidence>
<dbReference type="OrthoDB" id="10265393at2759"/>
<dbReference type="Pfam" id="PF03034">
    <property type="entry name" value="PSS"/>
    <property type="match status" value="1"/>
</dbReference>
<keyword evidence="9 13" id="KW-0472">Membrane</keyword>